<feature type="compositionally biased region" description="Gly residues" evidence="1">
    <location>
        <begin position="183"/>
        <end position="195"/>
    </location>
</feature>
<evidence type="ECO:0000313" key="6">
    <source>
        <dbReference type="Proteomes" id="UP000183585"/>
    </source>
</evidence>
<keyword evidence="3" id="KW-0732">Signal</keyword>
<dbReference type="EMBL" id="FMCT01000008">
    <property type="protein sequence ID" value="SCF33037.1"/>
    <property type="molecule type" value="Genomic_DNA"/>
</dbReference>
<dbReference type="Pfam" id="PF07987">
    <property type="entry name" value="DUF1775"/>
    <property type="match status" value="1"/>
</dbReference>
<organism evidence="5 6">
    <name type="scientific">Micromonospora carbonacea</name>
    <dbReference type="NCBI Taxonomy" id="47853"/>
    <lineage>
        <taxon>Bacteria</taxon>
        <taxon>Bacillati</taxon>
        <taxon>Actinomycetota</taxon>
        <taxon>Actinomycetes</taxon>
        <taxon>Micromonosporales</taxon>
        <taxon>Micromonosporaceae</taxon>
        <taxon>Micromonospora</taxon>
    </lineage>
</organism>
<keyword evidence="2" id="KW-1133">Transmembrane helix</keyword>
<feature type="signal peptide" evidence="3">
    <location>
        <begin position="1"/>
        <end position="32"/>
    </location>
</feature>
<accession>A0A1C4ZJ05</accession>
<sequence>MIRTYERGLRLAASAAVAVVVATLGWAGTALAADVTSTPEQARQGDPVRLEIVVPEERPGARTERIELRLPAAAPVGEAYPMSVTGWAPLITTRKLAEPIPGIHGTTMDTVTASVVWTRAKGAPAGPARLAVSMGPLPQAEKMVFEVVQTYSDGTVVRWADPAGGARPAPVLTLLPAAAGGHGGDGAAGAHGGGPSDTTAAGEAPTPAVALSDGAAAGDRGMTDALLAAGLVAGLGGGAALGWLATRWRRRTDQAAATTPDGDDLRRILDGDLPPPDAGEPAGTADGTTASPAPAGTIGGTTASPAPAGAAGAGGAVVEPQPAGR</sequence>
<keyword evidence="6" id="KW-1185">Reference proteome</keyword>
<feature type="domain" description="YncI copper-binding" evidence="4">
    <location>
        <begin position="35"/>
        <end position="174"/>
    </location>
</feature>
<evidence type="ECO:0000256" key="1">
    <source>
        <dbReference type="SAM" id="MobiDB-lite"/>
    </source>
</evidence>
<evidence type="ECO:0000259" key="4">
    <source>
        <dbReference type="Pfam" id="PF07987"/>
    </source>
</evidence>
<feature type="chain" id="PRO_5008710333" evidence="3">
    <location>
        <begin position="33"/>
        <end position="325"/>
    </location>
</feature>
<evidence type="ECO:0000256" key="2">
    <source>
        <dbReference type="SAM" id="Phobius"/>
    </source>
</evidence>
<feature type="region of interest" description="Disordered" evidence="1">
    <location>
        <begin position="254"/>
        <end position="325"/>
    </location>
</feature>
<feature type="transmembrane region" description="Helical" evidence="2">
    <location>
        <begin position="225"/>
        <end position="245"/>
    </location>
</feature>
<evidence type="ECO:0000256" key="3">
    <source>
        <dbReference type="SAM" id="SignalP"/>
    </source>
</evidence>
<dbReference type="Proteomes" id="UP000183585">
    <property type="component" value="Unassembled WGS sequence"/>
</dbReference>
<dbReference type="RefSeq" id="WP_074476035.1">
    <property type="nucleotide sequence ID" value="NZ_FMCT01000008.1"/>
</dbReference>
<feature type="region of interest" description="Disordered" evidence="1">
    <location>
        <begin position="183"/>
        <end position="205"/>
    </location>
</feature>
<dbReference type="InterPro" id="IPR038507">
    <property type="entry name" value="YcnI-like_sf"/>
</dbReference>
<dbReference type="AlphaFoldDB" id="A0A1C4ZJ05"/>
<keyword evidence="2" id="KW-0472">Membrane</keyword>
<name>A0A1C4ZJ05_9ACTN</name>
<gene>
    <name evidence="5" type="ORF">GA0070563_108254</name>
</gene>
<reference evidence="6" key="1">
    <citation type="submission" date="2016-06" db="EMBL/GenBank/DDBJ databases">
        <authorList>
            <person name="Varghese N."/>
            <person name="Submissions Spin"/>
        </authorList>
    </citation>
    <scope>NUCLEOTIDE SEQUENCE [LARGE SCALE GENOMIC DNA]</scope>
    <source>
        <strain evidence="6">DSM 43168</strain>
    </source>
</reference>
<dbReference type="Gene3D" id="2.60.40.2230">
    <property type="entry name" value="Uncharacterised protein YcnI-like PF07987, DUF1775"/>
    <property type="match status" value="1"/>
</dbReference>
<feature type="compositionally biased region" description="Low complexity" evidence="1">
    <location>
        <begin position="281"/>
        <end position="310"/>
    </location>
</feature>
<keyword evidence="2" id="KW-0812">Transmembrane</keyword>
<dbReference type="InterPro" id="IPR012533">
    <property type="entry name" value="YcnI-copper_dom"/>
</dbReference>
<dbReference type="CDD" id="cd08545">
    <property type="entry name" value="YcnI_like"/>
    <property type="match status" value="1"/>
</dbReference>
<evidence type="ECO:0000313" key="5">
    <source>
        <dbReference type="EMBL" id="SCF33037.1"/>
    </source>
</evidence>
<proteinExistence type="predicted"/>
<protein>
    <submittedName>
        <fullName evidence="5">Uncharacterized protein YcnI</fullName>
    </submittedName>
</protein>